<dbReference type="Pfam" id="PF12796">
    <property type="entry name" value="Ank_2"/>
    <property type="match status" value="1"/>
</dbReference>
<feature type="compositionally biased region" description="Gly residues" evidence="4">
    <location>
        <begin position="173"/>
        <end position="182"/>
    </location>
</feature>
<name>A0A166SD87_9AGAM</name>
<evidence type="ECO:0000313" key="6">
    <source>
        <dbReference type="Proteomes" id="UP000076532"/>
    </source>
</evidence>
<organism evidence="5 6">
    <name type="scientific">Athelia psychrophila</name>
    <dbReference type="NCBI Taxonomy" id="1759441"/>
    <lineage>
        <taxon>Eukaryota</taxon>
        <taxon>Fungi</taxon>
        <taxon>Dikarya</taxon>
        <taxon>Basidiomycota</taxon>
        <taxon>Agaricomycotina</taxon>
        <taxon>Agaricomycetes</taxon>
        <taxon>Agaricomycetidae</taxon>
        <taxon>Atheliales</taxon>
        <taxon>Atheliaceae</taxon>
        <taxon>Athelia</taxon>
    </lineage>
</organism>
<dbReference type="SUPFAM" id="SSF48403">
    <property type="entry name" value="Ankyrin repeat"/>
    <property type="match status" value="1"/>
</dbReference>
<feature type="repeat" description="ANK" evidence="3">
    <location>
        <begin position="77"/>
        <end position="116"/>
    </location>
</feature>
<evidence type="ECO:0000256" key="2">
    <source>
        <dbReference type="ARBA" id="ARBA00023043"/>
    </source>
</evidence>
<dbReference type="AlphaFoldDB" id="A0A166SD87"/>
<dbReference type="InterPro" id="IPR036770">
    <property type="entry name" value="Ankyrin_rpt-contain_sf"/>
</dbReference>
<dbReference type="PROSITE" id="PS50088">
    <property type="entry name" value="ANK_REPEAT"/>
    <property type="match status" value="1"/>
</dbReference>
<keyword evidence="2 3" id="KW-0040">ANK repeat</keyword>
<proteinExistence type="predicted"/>
<protein>
    <submittedName>
        <fullName evidence="5">Ankyrin</fullName>
    </submittedName>
</protein>
<dbReference type="SMART" id="SM00248">
    <property type="entry name" value="ANK"/>
    <property type="match status" value="2"/>
</dbReference>
<sequence>MAGDENKGLTQRRLLAAAREDNDEELDKILEEPDLEINGKDIFGNTALHYAALYGSTSVIESITCCEGCDIDPENKEEATPLHLAISSTFIEHEEARVAVVRELLDSGADTNKEDQDGSTALQILDRIIKKTASKKQDVSHLEEIKDMIIQEQIQDSALPDDVAHDDDDDGLVGSGSGSDSD</sequence>
<feature type="region of interest" description="Disordered" evidence="4">
    <location>
        <begin position="153"/>
        <end position="182"/>
    </location>
</feature>
<accession>A0A166SD87</accession>
<keyword evidence="1" id="KW-0677">Repeat</keyword>
<dbReference type="EMBL" id="KV417499">
    <property type="protein sequence ID" value="KZP29313.1"/>
    <property type="molecule type" value="Genomic_DNA"/>
</dbReference>
<dbReference type="InterPro" id="IPR002110">
    <property type="entry name" value="Ankyrin_rpt"/>
</dbReference>
<dbReference type="STRING" id="436010.A0A166SD87"/>
<evidence type="ECO:0000256" key="4">
    <source>
        <dbReference type="SAM" id="MobiDB-lite"/>
    </source>
</evidence>
<dbReference type="Proteomes" id="UP000076532">
    <property type="component" value="Unassembled WGS sequence"/>
</dbReference>
<reference evidence="5 6" key="1">
    <citation type="journal article" date="2016" name="Mol. Biol. Evol.">
        <title>Comparative Genomics of Early-Diverging Mushroom-Forming Fungi Provides Insights into the Origins of Lignocellulose Decay Capabilities.</title>
        <authorList>
            <person name="Nagy L.G."/>
            <person name="Riley R."/>
            <person name="Tritt A."/>
            <person name="Adam C."/>
            <person name="Daum C."/>
            <person name="Floudas D."/>
            <person name="Sun H."/>
            <person name="Yadav J.S."/>
            <person name="Pangilinan J."/>
            <person name="Larsson K.H."/>
            <person name="Matsuura K."/>
            <person name="Barry K."/>
            <person name="Labutti K."/>
            <person name="Kuo R."/>
            <person name="Ohm R.A."/>
            <person name="Bhattacharya S.S."/>
            <person name="Shirouzu T."/>
            <person name="Yoshinaga Y."/>
            <person name="Martin F.M."/>
            <person name="Grigoriev I.V."/>
            <person name="Hibbett D.S."/>
        </authorList>
    </citation>
    <scope>NUCLEOTIDE SEQUENCE [LARGE SCALE GENOMIC DNA]</scope>
    <source>
        <strain evidence="5 6">CBS 109695</strain>
    </source>
</reference>
<dbReference type="Gene3D" id="1.25.40.20">
    <property type="entry name" value="Ankyrin repeat-containing domain"/>
    <property type="match status" value="1"/>
</dbReference>
<evidence type="ECO:0000256" key="3">
    <source>
        <dbReference type="PROSITE-ProRule" id="PRU00023"/>
    </source>
</evidence>
<evidence type="ECO:0000313" key="5">
    <source>
        <dbReference type="EMBL" id="KZP29313.1"/>
    </source>
</evidence>
<dbReference type="PANTHER" id="PTHR24178">
    <property type="entry name" value="MOLTING PROTEIN MLT-4"/>
    <property type="match status" value="1"/>
</dbReference>
<dbReference type="OrthoDB" id="9995210at2759"/>
<dbReference type="PROSITE" id="PS50297">
    <property type="entry name" value="ANK_REP_REGION"/>
    <property type="match status" value="1"/>
</dbReference>
<dbReference type="PRINTS" id="PR01415">
    <property type="entry name" value="ANKYRIN"/>
</dbReference>
<evidence type="ECO:0000256" key="1">
    <source>
        <dbReference type="ARBA" id="ARBA00022737"/>
    </source>
</evidence>
<keyword evidence="6" id="KW-1185">Reference proteome</keyword>
<gene>
    <name evidence="5" type="ORF">FIBSPDRAFT_1038976</name>
</gene>